<keyword evidence="8" id="KW-1185">Reference proteome</keyword>
<dbReference type="EMBL" id="JABAIM010000005">
    <property type="protein sequence ID" value="NLR76850.1"/>
    <property type="molecule type" value="Genomic_DNA"/>
</dbReference>
<evidence type="ECO:0000259" key="6">
    <source>
        <dbReference type="Pfam" id="PF03968"/>
    </source>
</evidence>
<sequence precursor="true">MYKRSKGGLASACGLMLLSLWAHAETADRDKPINIQADTVTLDMNKGTRQFIGNVLIVQGTLRVQAERIDVTTNDVGDMKAVGVGRPVQFRQKQDNVDEYVEGYGDRMEYDSAKNQLQLLGNARVKRGLDEVKGASIFYDSVTQQYSVKGGASTTTSPEGGGRVTVTITPKPRPAAPAATPAPAPAPQ</sequence>
<comment type="subcellular location">
    <subcellularLocation>
        <location evidence="4">Periplasm</location>
    </subcellularLocation>
</comment>
<proteinExistence type="inferred from homology"/>
<dbReference type="NCBIfam" id="TIGR03002">
    <property type="entry name" value="outer_YhbN_LptA"/>
    <property type="match status" value="1"/>
</dbReference>
<dbReference type="Pfam" id="PF03968">
    <property type="entry name" value="LptD_N"/>
    <property type="match status" value="1"/>
</dbReference>
<dbReference type="HAMAP" id="MF_01914">
    <property type="entry name" value="LPS_assembly_LptA"/>
    <property type="match status" value="1"/>
</dbReference>
<protein>
    <recommendedName>
        <fullName evidence="4">Lipopolysaccharide export system protein LptA</fullName>
    </recommendedName>
</protein>
<dbReference type="RefSeq" id="WP_168878522.1">
    <property type="nucleotide sequence ID" value="NZ_JABAIM010000005.1"/>
</dbReference>
<dbReference type="GO" id="GO:0009279">
    <property type="term" value="C:cell outer membrane"/>
    <property type="evidence" value="ECO:0007669"/>
    <property type="project" value="TreeGrafter"/>
</dbReference>
<evidence type="ECO:0000256" key="4">
    <source>
        <dbReference type="HAMAP-Rule" id="MF_01914"/>
    </source>
</evidence>
<dbReference type="InterPro" id="IPR014340">
    <property type="entry name" value="LptA"/>
</dbReference>
<dbReference type="AlphaFoldDB" id="A0A847S0H9"/>
<feature type="region of interest" description="Disordered" evidence="5">
    <location>
        <begin position="149"/>
        <end position="188"/>
    </location>
</feature>
<name>A0A847S0H9_9NEIS</name>
<dbReference type="InterPro" id="IPR005653">
    <property type="entry name" value="OstA-like_N"/>
</dbReference>
<feature type="compositionally biased region" description="Polar residues" evidence="5">
    <location>
        <begin position="149"/>
        <end position="158"/>
    </location>
</feature>
<dbReference type="PANTHER" id="PTHR36504:SF1">
    <property type="entry name" value="LIPOPOLYSACCHARIDE EXPORT SYSTEM PROTEIN LPTA"/>
    <property type="match status" value="1"/>
</dbReference>
<dbReference type="GO" id="GO:0015920">
    <property type="term" value="P:lipopolysaccharide transport"/>
    <property type="evidence" value="ECO:0007669"/>
    <property type="project" value="UniProtKB-UniRule"/>
</dbReference>
<evidence type="ECO:0000313" key="7">
    <source>
        <dbReference type="EMBL" id="NLR76850.1"/>
    </source>
</evidence>
<keyword evidence="3 4" id="KW-0574">Periplasm</keyword>
<feature type="domain" description="Organic solvent tolerance-like N-terminal" evidence="6">
    <location>
        <begin position="34"/>
        <end position="144"/>
    </location>
</feature>
<evidence type="ECO:0000256" key="1">
    <source>
        <dbReference type="ARBA" id="ARBA00022448"/>
    </source>
</evidence>
<dbReference type="GO" id="GO:0017089">
    <property type="term" value="F:glycolipid transfer activity"/>
    <property type="evidence" value="ECO:0007669"/>
    <property type="project" value="TreeGrafter"/>
</dbReference>
<organism evidence="7 8">
    <name type="scientific">Leeia aquatica</name>
    <dbReference type="NCBI Taxonomy" id="2725557"/>
    <lineage>
        <taxon>Bacteria</taxon>
        <taxon>Pseudomonadati</taxon>
        <taxon>Pseudomonadota</taxon>
        <taxon>Betaproteobacteria</taxon>
        <taxon>Neisseriales</taxon>
        <taxon>Leeiaceae</taxon>
        <taxon>Leeia</taxon>
    </lineage>
</organism>
<dbReference type="GO" id="GO:0043165">
    <property type="term" value="P:Gram-negative-bacterium-type cell outer membrane assembly"/>
    <property type="evidence" value="ECO:0007669"/>
    <property type="project" value="UniProtKB-UniRule"/>
</dbReference>
<reference evidence="7 8" key="1">
    <citation type="submission" date="2020-04" db="EMBL/GenBank/DDBJ databases">
        <title>Draft genome of Leeia sp. IMCC25680.</title>
        <authorList>
            <person name="Song J."/>
            <person name="Cho J.-C."/>
        </authorList>
    </citation>
    <scope>NUCLEOTIDE SEQUENCE [LARGE SCALE GENOMIC DNA]</scope>
    <source>
        <strain evidence="7 8">IMCC25680</strain>
    </source>
</reference>
<dbReference type="InterPro" id="IPR052037">
    <property type="entry name" value="LPS_export_LptA"/>
</dbReference>
<dbReference type="GO" id="GO:0030288">
    <property type="term" value="C:outer membrane-bounded periplasmic space"/>
    <property type="evidence" value="ECO:0007669"/>
    <property type="project" value="TreeGrafter"/>
</dbReference>
<dbReference type="GO" id="GO:0001530">
    <property type="term" value="F:lipopolysaccharide binding"/>
    <property type="evidence" value="ECO:0007669"/>
    <property type="project" value="InterPro"/>
</dbReference>
<evidence type="ECO:0000313" key="8">
    <source>
        <dbReference type="Proteomes" id="UP000587991"/>
    </source>
</evidence>
<keyword evidence="2 4" id="KW-0732">Signal</keyword>
<keyword evidence="1 4" id="KW-0813">Transport</keyword>
<feature type="chain" id="PRO_5033178213" description="Lipopolysaccharide export system protein LptA" evidence="4">
    <location>
        <begin position="25"/>
        <end position="188"/>
    </location>
</feature>
<comment type="subunit">
    <text evidence="4">Component of the lipopolysaccharide transport and assembly complex.</text>
</comment>
<evidence type="ECO:0000256" key="5">
    <source>
        <dbReference type="SAM" id="MobiDB-lite"/>
    </source>
</evidence>
<comment type="function">
    <text evidence="4">Involved in the assembly of lipopolysaccharide (LPS). Required for the translocation of LPS from the inner membrane to the outer membrane.</text>
</comment>
<gene>
    <name evidence="4 7" type="primary">lptA</name>
    <name evidence="7" type="ORF">HF682_16905</name>
</gene>
<feature type="compositionally biased region" description="Pro residues" evidence="5">
    <location>
        <begin position="171"/>
        <end position="188"/>
    </location>
</feature>
<dbReference type="Proteomes" id="UP000587991">
    <property type="component" value="Unassembled WGS sequence"/>
</dbReference>
<feature type="signal peptide" evidence="4">
    <location>
        <begin position="1"/>
        <end position="24"/>
    </location>
</feature>
<dbReference type="Gene3D" id="2.60.450.10">
    <property type="entry name" value="Lipopolysaccharide (LPS) transport protein A like domain"/>
    <property type="match status" value="1"/>
</dbReference>
<evidence type="ECO:0000256" key="3">
    <source>
        <dbReference type="ARBA" id="ARBA00022764"/>
    </source>
</evidence>
<accession>A0A847S0H9</accession>
<comment type="similarity">
    <text evidence="4">Belongs to the LptA family.</text>
</comment>
<comment type="caution">
    <text evidence="7">The sequence shown here is derived from an EMBL/GenBank/DDBJ whole genome shotgun (WGS) entry which is preliminary data.</text>
</comment>
<dbReference type="PANTHER" id="PTHR36504">
    <property type="entry name" value="LIPOPOLYSACCHARIDE EXPORT SYSTEM PROTEIN LPTA"/>
    <property type="match status" value="1"/>
</dbReference>
<evidence type="ECO:0000256" key="2">
    <source>
        <dbReference type="ARBA" id="ARBA00022729"/>
    </source>
</evidence>